<protein>
    <submittedName>
        <fullName evidence="2">Uncharacterized protein</fullName>
    </submittedName>
</protein>
<proteinExistence type="predicted"/>
<dbReference type="Proteomes" id="UP001151760">
    <property type="component" value="Unassembled WGS sequence"/>
</dbReference>
<evidence type="ECO:0000313" key="3">
    <source>
        <dbReference type="Proteomes" id="UP001151760"/>
    </source>
</evidence>
<gene>
    <name evidence="2" type="ORF">Tco_0938983</name>
</gene>
<sequence length="241" mass="26054">DSDTPGARSTPSDSTAPLPPNHLLTHASPTLVPILYRTARMVVRVLPAMSSGLSASIAEVAAMSDSAFRKELVKGDEEEEDNKEEVDEEEDEEIKESSNSNSESEDVKDEGPTKEDEDPATGDDVLATRDEGLVMGVECLNLGEDEALPEGQQRAALVVETVVGEPLGLGYGPLRRQEIAFREGRMPSVYEVGQSSRSVPEPERPERVSALRQPTVTTWIDTEDVIAYIDGPAYPPPALPV</sequence>
<evidence type="ECO:0000256" key="1">
    <source>
        <dbReference type="SAM" id="MobiDB-lite"/>
    </source>
</evidence>
<keyword evidence="3" id="KW-1185">Reference proteome</keyword>
<reference evidence="2" key="1">
    <citation type="journal article" date="2022" name="Int. J. Mol. Sci.">
        <title>Draft Genome of Tanacetum Coccineum: Genomic Comparison of Closely Related Tanacetum-Family Plants.</title>
        <authorList>
            <person name="Yamashiro T."/>
            <person name="Shiraishi A."/>
            <person name="Nakayama K."/>
            <person name="Satake H."/>
        </authorList>
    </citation>
    <scope>NUCLEOTIDE SEQUENCE</scope>
</reference>
<feature type="region of interest" description="Disordered" evidence="1">
    <location>
        <begin position="72"/>
        <end position="125"/>
    </location>
</feature>
<dbReference type="EMBL" id="BQNB010015360">
    <property type="protein sequence ID" value="GJT39118.1"/>
    <property type="molecule type" value="Genomic_DNA"/>
</dbReference>
<feature type="region of interest" description="Disordered" evidence="1">
    <location>
        <begin position="191"/>
        <end position="210"/>
    </location>
</feature>
<evidence type="ECO:0000313" key="2">
    <source>
        <dbReference type="EMBL" id="GJT39118.1"/>
    </source>
</evidence>
<comment type="caution">
    <text evidence="2">The sequence shown here is derived from an EMBL/GenBank/DDBJ whole genome shotgun (WGS) entry which is preliminary data.</text>
</comment>
<accession>A0ABQ5DLF3</accession>
<name>A0ABQ5DLF3_9ASTR</name>
<organism evidence="2 3">
    <name type="scientific">Tanacetum coccineum</name>
    <dbReference type="NCBI Taxonomy" id="301880"/>
    <lineage>
        <taxon>Eukaryota</taxon>
        <taxon>Viridiplantae</taxon>
        <taxon>Streptophyta</taxon>
        <taxon>Embryophyta</taxon>
        <taxon>Tracheophyta</taxon>
        <taxon>Spermatophyta</taxon>
        <taxon>Magnoliopsida</taxon>
        <taxon>eudicotyledons</taxon>
        <taxon>Gunneridae</taxon>
        <taxon>Pentapetalae</taxon>
        <taxon>asterids</taxon>
        <taxon>campanulids</taxon>
        <taxon>Asterales</taxon>
        <taxon>Asteraceae</taxon>
        <taxon>Asteroideae</taxon>
        <taxon>Anthemideae</taxon>
        <taxon>Anthemidinae</taxon>
        <taxon>Tanacetum</taxon>
    </lineage>
</organism>
<feature type="compositionally biased region" description="Basic and acidic residues" evidence="1">
    <location>
        <begin position="200"/>
        <end position="209"/>
    </location>
</feature>
<feature type="region of interest" description="Disordered" evidence="1">
    <location>
        <begin position="1"/>
        <end position="25"/>
    </location>
</feature>
<reference evidence="2" key="2">
    <citation type="submission" date="2022-01" db="EMBL/GenBank/DDBJ databases">
        <authorList>
            <person name="Yamashiro T."/>
            <person name="Shiraishi A."/>
            <person name="Satake H."/>
            <person name="Nakayama K."/>
        </authorList>
    </citation>
    <scope>NUCLEOTIDE SEQUENCE</scope>
</reference>
<feature type="compositionally biased region" description="Acidic residues" evidence="1">
    <location>
        <begin position="76"/>
        <end position="94"/>
    </location>
</feature>
<feature type="non-terminal residue" evidence="2">
    <location>
        <position position="1"/>
    </location>
</feature>